<sequence length="174" mass="18524">MTTANSNTLADKVAALLAEKKMVMLDTLAQTCGVSELQATEALPQPMRAFAAAADFDAIWADLTAWESATFIMRHGGSVVEIKGQIPAGKHGGGYFNLDHGCPLGGHICSSNIAHMAFLSLPFMGLESHSIQFFDAAGAVVFSIYVGRENRALIPSVKERFLALRAALGKENAQ</sequence>
<gene>
    <name evidence="1" type="ORF">KM92DES2_10248</name>
</gene>
<dbReference type="RefSeq" id="WP_227119079.1">
    <property type="nucleotide sequence ID" value="NZ_LT598928.1"/>
</dbReference>
<evidence type="ECO:0000313" key="1">
    <source>
        <dbReference type="EMBL" id="SBV92294.1"/>
    </source>
</evidence>
<dbReference type="EMBL" id="FLUP01000001">
    <property type="protein sequence ID" value="SBV92294.1"/>
    <property type="molecule type" value="Genomic_DNA"/>
</dbReference>
<dbReference type="InterPro" id="IPR053733">
    <property type="entry name" value="Heme_Transport_Util_sf"/>
</dbReference>
<evidence type="ECO:0008006" key="2">
    <source>
        <dbReference type="Google" id="ProtNLM"/>
    </source>
</evidence>
<dbReference type="Pfam" id="PF06228">
    <property type="entry name" value="ChuX_HutX"/>
    <property type="match status" value="1"/>
</dbReference>
<proteinExistence type="predicted"/>
<dbReference type="Gene3D" id="3.40.1570.10">
    <property type="entry name" value="HemS/ChuS/ChuX like domains"/>
    <property type="match status" value="1"/>
</dbReference>
<dbReference type="InterPro" id="IPR010413">
    <property type="entry name" value="HutX-like"/>
</dbReference>
<reference evidence="1" key="1">
    <citation type="submission" date="2016-04" db="EMBL/GenBank/DDBJ databases">
        <authorList>
            <person name="Evans L.H."/>
            <person name="Alamgir A."/>
            <person name="Owens N."/>
            <person name="Weber N.D."/>
            <person name="Virtaneva K."/>
            <person name="Barbian K."/>
            <person name="Babar A."/>
            <person name="Rosenke K."/>
        </authorList>
    </citation>
    <scope>NUCLEOTIDE SEQUENCE</scope>
    <source>
        <strain evidence="1">92-2</strain>
    </source>
</reference>
<accession>A0A212IYV3</accession>
<name>A0A212IYV3_9BACT</name>
<dbReference type="CDD" id="cd16829">
    <property type="entry name" value="ChuX_HutX-like"/>
    <property type="match status" value="1"/>
</dbReference>
<dbReference type="SUPFAM" id="SSF144064">
    <property type="entry name" value="Heme iron utilization protein-like"/>
    <property type="match status" value="1"/>
</dbReference>
<organism evidence="1">
    <name type="scientific">uncultured Desulfovibrio sp</name>
    <dbReference type="NCBI Taxonomy" id="167968"/>
    <lineage>
        <taxon>Bacteria</taxon>
        <taxon>Pseudomonadati</taxon>
        <taxon>Thermodesulfobacteriota</taxon>
        <taxon>Desulfovibrionia</taxon>
        <taxon>Desulfovibrionales</taxon>
        <taxon>Desulfovibrionaceae</taxon>
        <taxon>Desulfovibrio</taxon>
        <taxon>environmental samples</taxon>
    </lineage>
</organism>
<dbReference type="NCBIfam" id="TIGR04108">
    <property type="entry name" value="HutX"/>
    <property type="match status" value="1"/>
</dbReference>
<dbReference type="AlphaFoldDB" id="A0A212IYV3"/>
<protein>
    <recommendedName>
        <fullName evidence="2">Heme utilization cystosolic carrier protein HutX</fullName>
    </recommendedName>
</protein>
<dbReference type="PIRSF" id="PIRSF030840">
    <property type="entry name" value="DUF1008"/>
    <property type="match status" value="1"/>
</dbReference>